<dbReference type="Proteomes" id="UP000813385">
    <property type="component" value="Unassembled WGS sequence"/>
</dbReference>
<dbReference type="AlphaFoldDB" id="A0A8K0X1S7"/>
<proteinExistence type="predicted"/>
<reference evidence="3" key="1">
    <citation type="journal article" date="2021" name="Nat. Commun.">
        <title>Genetic determinants of endophytism in the Arabidopsis root mycobiome.</title>
        <authorList>
            <person name="Mesny F."/>
            <person name="Miyauchi S."/>
            <person name="Thiergart T."/>
            <person name="Pickel B."/>
            <person name="Atanasova L."/>
            <person name="Karlsson M."/>
            <person name="Huettel B."/>
            <person name="Barry K.W."/>
            <person name="Haridas S."/>
            <person name="Chen C."/>
            <person name="Bauer D."/>
            <person name="Andreopoulos W."/>
            <person name="Pangilinan J."/>
            <person name="LaButti K."/>
            <person name="Riley R."/>
            <person name="Lipzen A."/>
            <person name="Clum A."/>
            <person name="Drula E."/>
            <person name="Henrissat B."/>
            <person name="Kohler A."/>
            <person name="Grigoriev I.V."/>
            <person name="Martin F.M."/>
            <person name="Hacquard S."/>
        </authorList>
    </citation>
    <scope>NUCLEOTIDE SEQUENCE</scope>
    <source>
        <strain evidence="3">MPI-CAGE-AT-0016</strain>
    </source>
</reference>
<keyword evidence="2" id="KW-0812">Transmembrane</keyword>
<sequence>MEERAKIKHKVSPRTFAGYINLKMYSEDGSGVASNFASFTPFLIFCGCIPVALTFHPNSYMRPLMECPCPRLQATTSPSGHHHELRPLLFLFGSRAGTGRDKRRAERPARSRFMSNQRRRHRKGGRSAGHPPSAPHPHAA</sequence>
<evidence type="ECO:0000256" key="1">
    <source>
        <dbReference type="SAM" id="MobiDB-lite"/>
    </source>
</evidence>
<accession>A0A8K0X1S7</accession>
<name>A0A8K0X1S7_9PEZI</name>
<gene>
    <name evidence="3" type="ORF">B0T11DRAFT_245531</name>
</gene>
<feature type="region of interest" description="Disordered" evidence="1">
    <location>
        <begin position="96"/>
        <end position="140"/>
    </location>
</feature>
<feature type="transmembrane region" description="Helical" evidence="2">
    <location>
        <begin position="32"/>
        <end position="55"/>
    </location>
</feature>
<keyword evidence="2" id="KW-0472">Membrane</keyword>
<evidence type="ECO:0000313" key="4">
    <source>
        <dbReference type="Proteomes" id="UP000813385"/>
    </source>
</evidence>
<protein>
    <submittedName>
        <fullName evidence="3">Uncharacterized protein</fullName>
    </submittedName>
</protein>
<comment type="caution">
    <text evidence="3">The sequence shown here is derived from an EMBL/GenBank/DDBJ whole genome shotgun (WGS) entry which is preliminary data.</text>
</comment>
<dbReference type="EMBL" id="JAGPXD010000005">
    <property type="protein sequence ID" value="KAH7353903.1"/>
    <property type="molecule type" value="Genomic_DNA"/>
</dbReference>
<evidence type="ECO:0000313" key="3">
    <source>
        <dbReference type="EMBL" id="KAH7353903.1"/>
    </source>
</evidence>
<organism evidence="3 4">
    <name type="scientific">Plectosphaerella cucumerina</name>
    <dbReference type="NCBI Taxonomy" id="40658"/>
    <lineage>
        <taxon>Eukaryota</taxon>
        <taxon>Fungi</taxon>
        <taxon>Dikarya</taxon>
        <taxon>Ascomycota</taxon>
        <taxon>Pezizomycotina</taxon>
        <taxon>Sordariomycetes</taxon>
        <taxon>Hypocreomycetidae</taxon>
        <taxon>Glomerellales</taxon>
        <taxon>Plectosphaerellaceae</taxon>
        <taxon>Plectosphaerella</taxon>
    </lineage>
</organism>
<feature type="compositionally biased region" description="Low complexity" evidence="1">
    <location>
        <begin position="128"/>
        <end position="140"/>
    </location>
</feature>
<feature type="compositionally biased region" description="Basic and acidic residues" evidence="1">
    <location>
        <begin position="98"/>
        <end position="109"/>
    </location>
</feature>
<keyword evidence="4" id="KW-1185">Reference proteome</keyword>
<evidence type="ECO:0000256" key="2">
    <source>
        <dbReference type="SAM" id="Phobius"/>
    </source>
</evidence>
<keyword evidence="2" id="KW-1133">Transmembrane helix</keyword>